<keyword evidence="1" id="KW-0560">Oxidoreductase</keyword>
<dbReference type="SUPFAM" id="SSF53720">
    <property type="entry name" value="ALDH-like"/>
    <property type="match status" value="1"/>
</dbReference>
<organism evidence="3 4">
    <name type="scientific">Nocardia amamiensis</name>
    <dbReference type="NCBI Taxonomy" id="404578"/>
    <lineage>
        <taxon>Bacteria</taxon>
        <taxon>Bacillati</taxon>
        <taxon>Actinomycetota</taxon>
        <taxon>Actinomycetes</taxon>
        <taxon>Mycobacteriales</taxon>
        <taxon>Nocardiaceae</taxon>
        <taxon>Nocardia</taxon>
    </lineage>
</organism>
<dbReference type="InterPro" id="IPR016161">
    <property type="entry name" value="Ald_DH/histidinol_DH"/>
</dbReference>
<dbReference type="Gene3D" id="3.40.605.10">
    <property type="entry name" value="Aldehyde Dehydrogenase, Chain A, domain 1"/>
    <property type="match status" value="1"/>
</dbReference>
<dbReference type="RefSeq" id="WP_195134296.1">
    <property type="nucleotide sequence ID" value="NZ_JADLQX010000194.1"/>
</dbReference>
<dbReference type="PANTHER" id="PTHR11699">
    <property type="entry name" value="ALDEHYDE DEHYDROGENASE-RELATED"/>
    <property type="match status" value="1"/>
</dbReference>
<evidence type="ECO:0000256" key="1">
    <source>
        <dbReference type="ARBA" id="ARBA00023002"/>
    </source>
</evidence>
<gene>
    <name evidence="3" type="ORF">IU459_37440</name>
</gene>
<dbReference type="InterPro" id="IPR015590">
    <property type="entry name" value="Aldehyde_DH_dom"/>
</dbReference>
<dbReference type="EMBL" id="JADLQX010000194">
    <property type="protein sequence ID" value="MBF6303139.1"/>
    <property type="molecule type" value="Genomic_DNA"/>
</dbReference>
<protein>
    <submittedName>
        <fullName evidence="3">Aldehyde dehydrogenase family protein</fullName>
    </submittedName>
</protein>
<dbReference type="Pfam" id="PF00171">
    <property type="entry name" value="Aldedh"/>
    <property type="match status" value="1"/>
</dbReference>
<feature type="non-terminal residue" evidence="3">
    <location>
        <position position="165"/>
    </location>
</feature>
<accession>A0ABS0D2W9</accession>
<dbReference type="Proteomes" id="UP000702209">
    <property type="component" value="Unassembled WGS sequence"/>
</dbReference>
<dbReference type="InterPro" id="IPR016162">
    <property type="entry name" value="Ald_DH_N"/>
</dbReference>
<evidence type="ECO:0000313" key="3">
    <source>
        <dbReference type="EMBL" id="MBF6303139.1"/>
    </source>
</evidence>
<keyword evidence="4" id="KW-1185">Reference proteome</keyword>
<feature type="domain" description="Aldehyde dehydrogenase" evidence="2">
    <location>
        <begin position="29"/>
        <end position="165"/>
    </location>
</feature>
<name>A0ABS0D2W9_9NOCA</name>
<sequence>MTAVAEVQPQPRVKEFLSGTGKLLINGEWVAARSGRTFATYDPATGGKLADVAHGEAADIDAAVRAARAAFDGPWSRLKSNQRERLIWRIGDLLSERAEIFGQLESLDNGKSATIAQVVDTEFAADVFRYYAGWATKIEGSTVNVSMPFAPDAEFHAYTLREPVG</sequence>
<proteinExistence type="predicted"/>
<comment type="caution">
    <text evidence="3">The sequence shown here is derived from an EMBL/GenBank/DDBJ whole genome shotgun (WGS) entry which is preliminary data.</text>
</comment>
<evidence type="ECO:0000313" key="4">
    <source>
        <dbReference type="Proteomes" id="UP000702209"/>
    </source>
</evidence>
<reference evidence="3 4" key="1">
    <citation type="submission" date="2020-10" db="EMBL/GenBank/DDBJ databases">
        <title>Identification of Nocardia species via Next-generation sequencing and recognition of intraspecies genetic diversity.</title>
        <authorList>
            <person name="Li P."/>
            <person name="Li P."/>
            <person name="Lu B."/>
        </authorList>
    </citation>
    <scope>NUCLEOTIDE SEQUENCE [LARGE SCALE GENOMIC DNA]</scope>
    <source>
        <strain evidence="3 4">BJ06-0157</strain>
    </source>
</reference>
<evidence type="ECO:0000259" key="2">
    <source>
        <dbReference type="Pfam" id="PF00171"/>
    </source>
</evidence>